<feature type="binding site" evidence="12">
    <location>
        <begin position="265"/>
        <end position="268"/>
    </location>
    <ligand>
        <name>pyridoxal 5'-phosphate</name>
        <dbReference type="ChEBI" id="CHEBI:597326"/>
    </ligand>
</feature>
<dbReference type="SUPFAM" id="SSF50621">
    <property type="entry name" value="Alanine racemase C-terminal domain-like"/>
    <property type="match status" value="1"/>
</dbReference>
<dbReference type="EC" id="4.1.1.20" evidence="10 12"/>
<evidence type="ECO:0000256" key="13">
    <source>
        <dbReference type="PIRSR" id="PIRSR600183-50"/>
    </source>
</evidence>
<dbReference type="Pfam" id="PF00278">
    <property type="entry name" value="Orn_DAP_Arg_deC"/>
    <property type="match status" value="1"/>
</dbReference>
<keyword evidence="6 12" id="KW-0456">Lyase</keyword>
<comment type="function">
    <text evidence="12">Specifically catalyzes the decarboxylation of meso-diaminopimelate (meso-DAP) to L-lysine.</text>
</comment>
<dbReference type="PRINTS" id="PR01179">
    <property type="entry name" value="ODADCRBXLASE"/>
</dbReference>
<feature type="binding site" evidence="12">
    <location>
        <position position="268"/>
    </location>
    <ligand>
        <name>substrate</name>
    </ligand>
</feature>
<dbReference type="InterPro" id="IPR022657">
    <property type="entry name" value="De-COase2_CS"/>
</dbReference>
<dbReference type="HAMAP" id="MF_02120">
    <property type="entry name" value="LysA"/>
    <property type="match status" value="1"/>
</dbReference>
<evidence type="ECO:0000256" key="12">
    <source>
        <dbReference type="HAMAP-Rule" id="MF_02120"/>
    </source>
</evidence>
<dbReference type="InterPro" id="IPR022644">
    <property type="entry name" value="De-COase2_N"/>
</dbReference>
<evidence type="ECO:0000256" key="11">
    <source>
        <dbReference type="ARBA" id="ARBA00074972"/>
    </source>
</evidence>
<keyword evidence="18" id="KW-1185">Reference proteome</keyword>
<sequence length="407" mass="43660">MDLTALAKEHGTPLYVYSAEQIRYRLELFEGAFSGRAHTICYAVKANSSLAILKLLADAGAGFDIVSGGELERVRRASKAALKRVVFSGVGKQVWEIDAALKAGILLFNVESEAELSLLAERAKLAGVKARFALRVNPDVFAETHPYISTGLRDHKFGIAIGEARRIYRAAKKMGSLDAAGVSVHIGSQIRQVEPFGAALGRVLGLVKELREDGHSIRYVDAGGGLGIDYGMDASAVFDPAGQVERYAAALLAVMGDEGAHLLLEPGRFLVAQAGALVSRILFVKKNGTKTFVVTDAGMNDLIRPALYQAHHEIVPVKQPSGASEAVDIVGPVCESGDFFARDRVMPKVKVGDLVAVLDAGAYGMSLASNYNTRGRPAEVLVDGDRCDVIRRRETVKDMLALERMPG</sequence>
<comment type="catalytic activity">
    <reaction evidence="7 12 14">
        <text>meso-2,6-diaminopimelate + H(+) = L-lysine + CO2</text>
        <dbReference type="Rhea" id="RHEA:15101"/>
        <dbReference type="ChEBI" id="CHEBI:15378"/>
        <dbReference type="ChEBI" id="CHEBI:16526"/>
        <dbReference type="ChEBI" id="CHEBI:32551"/>
        <dbReference type="ChEBI" id="CHEBI:57791"/>
        <dbReference type="EC" id="4.1.1.20"/>
    </reaction>
</comment>
<dbReference type="SUPFAM" id="SSF51419">
    <property type="entry name" value="PLP-binding barrel"/>
    <property type="match status" value="1"/>
</dbReference>
<dbReference type="FunFam" id="3.20.20.10:FF:000003">
    <property type="entry name" value="Diaminopimelate decarboxylase"/>
    <property type="match status" value="1"/>
</dbReference>
<keyword evidence="4 12" id="KW-0663">Pyridoxal phosphate</keyword>
<evidence type="ECO:0000313" key="18">
    <source>
        <dbReference type="Proteomes" id="UP000289437"/>
    </source>
</evidence>
<dbReference type="GO" id="GO:0030170">
    <property type="term" value="F:pyridoxal phosphate binding"/>
    <property type="evidence" value="ECO:0007669"/>
    <property type="project" value="UniProtKB-UniRule"/>
</dbReference>
<evidence type="ECO:0000259" key="16">
    <source>
        <dbReference type="Pfam" id="PF02784"/>
    </source>
</evidence>
<dbReference type="InterPro" id="IPR022643">
    <property type="entry name" value="De-COase2_C"/>
</dbReference>
<feature type="modified residue" description="N6-(pyridoxal phosphate)lysine" evidence="12 13">
    <location>
        <position position="45"/>
    </location>
</feature>
<gene>
    <name evidence="12" type="primary">lysA</name>
    <name evidence="17" type="ORF">GRAN_2653</name>
</gene>
<evidence type="ECO:0000256" key="9">
    <source>
        <dbReference type="ARBA" id="ARBA00060983"/>
    </source>
</evidence>
<reference evidence="18" key="2">
    <citation type="submission" date="2019-02" db="EMBL/GenBank/DDBJ databases">
        <title>Granulicella sibirica sp. nov., a psychrotolerant acidobacterium isolated from an organic soil layer in forested tundra, West Siberia.</title>
        <authorList>
            <person name="Oshkin I.Y."/>
            <person name="Kulichevskaya I.S."/>
            <person name="Rijpstra W.I.C."/>
            <person name="Sinninghe Damste J.S."/>
            <person name="Rakitin A.L."/>
            <person name="Ravin N.V."/>
            <person name="Dedysh S.N."/>
        </authorList>
    </citation>
    <scope>NUCLEOTIDE SEQUENCE [LARGE SCALE GENOMIC DNA]</scope>
    <source>
        <strain evidence="18">AF10</strain>
    </source>
</reference>
<feature type="binding site" evidence="12">
    <location>
        <position position="225"/>
    </location>
    <ligand>
        <name>pyridoxal 5'-phosphate</name>
        <dbReference type="ChEBI" id="CHEBI:597326"/>
    </ligand>
</feature>
<evidence type="ECO:0000313" key="17">
    <source>
        <dbReference type="EMBL" id="RXH55796.1"/>
    </source>
</evidence>
<dbReference type="Gene3D" id="2.40.37.10">
    <property type="entry name" value="Lyase, Ornithine Decarboxylase, Chain A, domain 1"/>
    <property type="match status" value="1"/>
</dbReference>
<accession>A0A4Q0T2S5</accession>
<evidence type="ECO:0000256" key="7">
    <source>
        <dbReference type="ARBA" id="ARBA00050464"/>
    </source>
</evidence>
<comment type="cofactor">
    <cofactor evidence="1 12 13 14">
        <name>pyridoxal 5'-phosphate</name>
        <dbReference type="ChEBI" id="CHEBI:597326"/>
    </cofactor>
</comment>
<evidence type="ECO:0000256" key="5">
    <source>
        <dbReference type="ARBA" id="ARBA00023154"/>
    </source>
</evidence>
<dbReference type="InterPro" id="IPR029066">
    <property type="entry name" value="PLP-binding_barrel"/>
</dbReference>
<dbReference type="GO" id="GO:0009089">
    <property type="term" value="P:lysine biosynthetic process via diaminopimelate"/>
    <property type="evidence" value="ECO:0007669"/>
    <property type="project" value="UniProtKB-UniRule"/>
</dbReference>
<reference evidence="17 18" key="1">
    <citation type="submission" date="2018-11" db="EMBL/GenBank/DDBJ databases">
        <authorList>
            <person name="Mardanov A.V."/>
            <person name="Ravin N.V."/>
            <person name="Dedysh S.N."/>
        </authorList>
    </citation>
    <scope>NUCLEOTIDE SEQUENCE [LARGE SCALE GENOMIC DNA]</scope>
    <source>
        <strain evidence="17 18">AF10</strain>
    </source>
</reference>
<dbReference type="CDD" id="cd06828">
    <property type="entry name" value="PLPDE_III_DapDC"/>
    <property type="match status" value="1"/>
</dbReference>
<dbReference type="AlphaFoldDB" id="A0A4Q0T2S5"/>
<dbReference type="PRINTS" id="PR01181">
    <property type="entry name" value="DAPDCRBXLASE"/>
</dbReference>
<keyword evidence="2 12" id="KW-0028">Amino-acid biosynthesis</keyword>
<evidence type="ECO:0000256" key="8">
    <source>
        <dbReference type="ARBA" id="ARBA00060643"/>
    </source>
</evidence>
<evidence type="ECO:0000259" key="15">
    <source>
        <dbReference type="Pfam" id="PF00278"/>
    </source>
</evidence>
<feature type="binding site" evidence="12">
    <location>
        <position position="304"/>
    </location>
    <ligand>
        <name>substrate</name>
    </ligand>
</feature>
<organism evidence="17 18">
    <name type="scientific">Granulicella sibirica</name>
    <dbReference type="NCBI Taxonomy" id="2479048"/>
    <lineage>
        <taxon>Bacteria</taxon>
        <taxon>Pseudomonadati</taxon>
        <taxon>Acidobacteriota</taxon>
        <taxon>Terriglobia</taxon>
        <taxon>Terriglobales</taxon>
        <taxon>Acidobacteriaceae</taxon>
        <taxon>Granulicella</taxon>
    </lineage>
</organism>
<evidence type="ECO:0000256" key="2">
    <source>
        <dbReference type="ARBA" id="ARBA00022605"/>
    </source>
</evidence>
<dbReference type="Gene3D" id="3.20.20.10">
    <property type="entry name" value="Alanine racemase"/>
    <property type="match status" value="1"/>
</dbReference>
<dbReference type="InterPro" id="IPR000183">
    <property type="entry name" value="Orn/DAP/Arg_de-COase"/>
</dbReference>
<comment type="caution">
    <text evidence="17">The sequence shown here is derived from an EMBL/GenBank/DDBJ whole genome shotgun (WGS) entry which is preliminary data.</text>
</comment>
<dbReference type="PROSITE" id="PS00878">
    <property type="entry name" value="ODR_DC_2_1"/>
    <property type="match status" value="1"/>
</dbReference>
<dbReference type="FunFam" id="2.40.37.10:FF:000003">
    <property type="entry name" value="Diaminopimelate decarboxylase"/>
    <property type="match status" value="1"/>
</dbReference>
<dbReference type="EMBL" id="RDSM01000002">
    <property type="protein sequence ID" value="RXH55796.1"/>
    <property type="molecule type" value="Genomic_DNA"/>
</dbReference>
<dbReference type="NCBIfam" id="TIGR01048">
    <property type="entry name" value="lysA"/>
    <property type="match status" value="1"/>
</dbReference>
<dbReference type="PROSITE" id="PS00879">
    <property type="entry name" value="ODR_DC_2_2"/>
    <property type="match status" value="1"/>
</dbReference>
<feature type="binding site" evidence="12">
    <location>
        <position position="335"/>
    </location>
    <ligand>
        <name>substrate</name>
    </ligand>
</feature>
<dbReference type="InterPro" id="IPR009006">
    <property type="entry name" value="Ala_racemase/Decarboxylase_C"/>
</dbReference>
<name>A0A4Q0T2S5_9BACT</name>
<dbReference type="Pfam" id="PF02784">
    <property type="entry name" value="Orn_Arg_deC_N"/>
    <property type="match status" value="1"/>
</dbReference>
<protein>
    <recommendedName>
        <fullName evidence="11 12">Diaminopimelate decarboxylase</fullName>
        <shortName evidence="12">DAP decarboxylase</shortName>
        <shortName evidence="12">DAPDC</shortName>
        <ecNumber evidence="10 12">4.1.1.20</ecNumber>
    </recommendedName>
</protein>
<evidence type="ECO:0000256" key="4">
    <source>
        <dbReference type="ARBA" id="ARBA00022898"/>
    </source>
</evidence>
<evidence type="ECO:0000256" key="10">
    <source>
        <dbReference type="ARBA" id="ARBA00066427"/>
    </source>
</evidence>
<evidence type="ECO:0000256" key="3">
    <source>
        <dbReference type="ARBA" id="ARBA00022793"/>
    </source>
</evidence>
<comment type="subunit">
    <text evidence="12">Homodimer.</text>
</comment>
<dbReference type="InterPro" id="IPR022653">
    <property type="entry name" value="De-COase2_pyr-phos_BS"/>
</dbReference>
<dbReference type="InterPro" id="IPR002986">
    <property type="entry name" value="DAP_deCOOHase_LysA"/>
</dbReference>
<evidence type="ECO:0000256" key="1">
    <source>
        <dbReference type="ARBA" id="ARBA00001933"/>
    </source>
</evidence>
<feature type="binding site" evidence="12">
    <location>
        <position position="363"/>
    </location>
    <ligand>
        <name>pyridoxal 5'-phosphate</name>
        <dbReference type="ChEBI" id="CHEBI:597326"/>
    </ligand>
</feature>
<dbReference type="UniPathway" id="UPA00034">
    <property type="reaction ID" value="UER00027"/>
</dbReference>
<comment type="pathway">
    <text evidence="8 12 14">Amino-acid biosynthesis; L-lysine biosynthesis via DAP pathway; L-lysine from DL-2,6-diaminopimelate: step 1/1.</text>
</comment>
<evidence type="ECO:0000256" key="14">
    <source>
        <dbReference type="RuleBase" id="RU003738"/>
    </source>
</evidence>
<feature type="binding site" evidence="12">
    <location>
        <position position="308"/>
    </location>
    <ligand>
        <name>substrate</name>
    </ligand>
</feature>
<keyword evidence="3 12" id="KW-0210">Decarboxylase</keyword>
<evidence type="ECO:0000256" key="6">
    <source>
        <dbReference type="ARBA" id="ARBA00023239"/>
    </source>
</evidence>
<feature type="binding site" evidence="12">
    <location>
        <position position="363"/>
    </location>
    <ligand>
        <name>substrate</name>
    </ligand>
</feature>
<feature type="active site" description="Proton donor" evidence="13">
    <location>
        <position position="334"/>
    </location>
</feature>
<dbReference type="PANTHER" id="PTHR43727:SF2">
    <property type="entry name" value="GROUP IV DECARBOXYLASE"/>
    <property type="match status" value="1"/>
</dbReference>
<dbReference type="Proteomes" id="UP000289437">
    <property type="component" value="Unassembled WGS sequence"/>
</dbReference>
<feature type="domain" description="Orn/DAP/Arg decarboxylase 2 N-terminal" evidence="16">
    <location>
        <begin position="21"/>
        <end position="272"/>
    </location>
</feature>
<proteinExistence type="inferred from homology"/>
<dbReference type="GO" id="GO:0008836">
    <property type="term" value="F:diaminopimelate decarboxylase activity"/>
    <property type="evidence" value="ECO:0007669"/>
    <property type="project" value="UniProtKB-UniRule"/>
</dbReference>
<dbReference type="PANTHER" id="PTHR43727">
    <property type="entry name" value="DIAMINOPIMELATE DECARBOXYLASE"/>
    <property type="match status" value="1"/>
</dbReference>
<keyword evidence="5 12" id="KW-0457">Lysine biosynthesis</keyword>
<feature type="domain" description="Orn/DAP/Arg decarboxylase 2 C-terminal" evidence="15">
    <location>
        <begin position="15"/>
        <end position="361"/>
    </location>
</feature>
<comment type="similarity">
    <text evidence="9 12">Belongs to the Orn/Lys/Arg decarboxylase class-II family. LysA subfamily.</text>
</comment>